<feature type="chain" id="PRO_5044984815" description="Carboxylic ester hydrolase" evidence="10">
    <location>
        <begin position="24"/>
        <end position="497"/>
    </location>
</feature>
<evidence type="ECO:0000313" key="12">
    <source>
        <dbReference type="Proteomes" id="UP001433268"/>
    </source>
</evidence>
<name>A0ABR1X0L7_9PEZI</name>
<evidence type="ECO:0000256" key="8">
    <source>
        <dbReference type="ARBA" id="ARBA00023157"/>
    </source>
</evidence>
<keyword evidence="7" id="KW-0106">Calcium</keyword>
<evidence type="ECO:0000256" key="7">
    <source>
        <dbReference type="ARBA" id="ARBA00022837"/>
    </source>
</evidence>
<organism evidence="11 12">
    <name type="scientific">Apiospora hydei</name>
    <dbReference type="NCBI Taxonomy" id="1337664"/>
    <lineage>
        <taxon>Eukaryota</taxon>
        <taxon>Fungi</taxon>
        <taxon>Dikarya</taxon>
        <taxon>Ascomycota</taxon>
        <taxon>Pezizomycotina</taxon>
        <taxon>Sordariomycetes</taxon>
        <taxon>Xylariomycetidae</taxon>
        <taxon>Amphisphaeriales</taxon>
        <taxon>Apiosporaceae</taxon>
        <taxon>Apiospora</taxon>
    </lineage>
</organism>
<dbReference type="GeneID" id="92041289"/>
<dbReference type="InterPro" id="IPR011118">
    <property type="entry name" value="Tannase/feruloyl_esterase"/>
</dbReference>
<dbReference type="InterPro" id="IPR029058">
    <property type="entry name" value="AB_hydrolase_fold"/>
</dbReference>
<keyword evidence="6 10" id="KW-0378">Hydrolase</keyword>
<evidence type="ECO:0000256" key="10">
    <source>
        <dbReference type="RuleBase" id="RU361238"/>
    </source>
</evidence>
<dbReference type="RefSeq" id="XP_066671847.1">
    <property type="nucleotide sequence ID" value="XM_066808229.1"/>
</dbReference>
<evidence type="ECO:0000256" key="2">
    <source>
        <dbReference type="ARBA" id="ARBA00022487"/>
    </source>
</evidence>
<evidence type="ECO:0000256" key="4">
    <source>
        <dbReference type="ARBA" id="ARBA00022723"/>
    </source>
</evidence>
<keyword evidence="4" id="KW-0479">Metal-binding</keyword>
<keyword evidence="12" id="KW-1185">Reference proteome</keyword>
<keyword evidence="3" id="KW-0624">Polysaccharide degradation</keyword>
<comment type="similarity">
    <text evidence="1 10">Belongs to the tannase family.</text>
</comment>
<dbReference type="Pfam" id="PF07519">
    <property type="entry name" value="Tannase"/>
    <property type="match status" value="1"/>
</dbReference>
<evidence type="ECO:0000313" key="11">
    <source>
        <dbReference type="EMBL" id="KAK8088953.1"/>
    </source>
</evidence>
<accession>A0ABR1X0L7</accession>
<reference evidence="11 12" key="1">
    <citation type="submission" date="2023-01" db="EMBL/GenBank/DDBJ databases">
        <title>Analysis of 21 Apiospora genomes using comparative genomics revels a genus with tremendous synthesis potential of carbohydrate active enzymes and secondary metabolites.</title>
        <authorList>
            <person name="Sorensen T."/>
        </authorList>
    </citation>
    <scope>NUCLEOTIDE SEQUENCE [LARGE SCALE GENOMIC DNA]</scope>
    <source>
        <strain evidence="11 12">CBS 114990</strain>
    </source>
</reference>
<proteinExistence type="inferred from homology"/>
<keyword evidence="5 10" id="KW-0732">Signal</keyword>
<evidence type="ECO:0000256" key="9">
    <source>
        <dbReference type="ARBA" id="ARBA00034075"/>
    </source>
</evidence>
<evidence type="ECO:0000256" key="5">
    <source>
        <dbReference type="ARBA" id="ARBA00022729"/>
    </source>
</evidence>
<dbReference type="PANTHER" id="PTHR33938">
    <property type="entry name" value="FERULOYL ESTERASE B-RELATED"/>
    <property type="match status" value="1"/>
</dbReference>
<evidence type="ECO:0000256" key="1">
    <source>
        <dbReference type="ARBA" id="ARBA00006249"/>
    </source>
</evidence>
<gene>
    <name evidence="11" type="ORF">PG997_003914</name>
</gene>
<dbReference type="EMBL" id="JAQQWN010000004">
    <property type="protein sequence ID" value="KAK8088953.1"/>
    <property type="molecule type" value="Genomic_DNA"/>
</dbReference>
<dbReference type="EC" id="3.1.1.-" evidence="10"/>
<dbReference type="Proteomes" id="UP001433268">
    <property type="component" value="Unassembled WGS sequence"/>
</dbReference>
<protein>
    <recommendedName>
        <fullName evidence="10">Carboxylic ester hydrolase</fullName>
        <ecNumber evidence="10">3.1.1.-</ecNumber>
    </recommendedName>
</protein>
<keyword evidence="3" id="KW-0858">Xylan degradation</keyword>
<feature type="signal peptide" evidence="10">
    <location>
        <begin position="1"/>
        <end position="23"/>
    </location>
</feature>
<evidence type="ECO:0000256" key="6">
    <source>
        <dbReference type="ARBA" id="ARBA00022801"/>
    </source>
</evidence>
<keyword evidence="2" id="KW-0719">Serine esterase</keyword>
<comment type="catalytic activity">
    <reaction evidence="9">
        <text>feruloyl-polysaccharide + H2O = ferulate + polysaccharide.</text>
        <dbReference type="EC" id="3.1.1.73"/>
    </reaction>
</comment>
<evidence type="ECO:0000256" key="3">
    <source>
        <dbReference type="ARBA" id="ARBA00022651"/>
    </source>
</evidence>
<keyword evidence="3" id="KW-0119">Carbohydrate metabolism</keyword>
<keyword evidence="8" id="KW-1015">Disulfide bond</keyword>
<dbReference type="PANTHER" id="PTHR33938:SF15">
    <property type="entry name" value="FERULOYL ESTERASE B-RELATED"/>
    <property type="match status" value="1"/>
</dbReference>
<dbReference type="SUPFAM" id="SSF53474">
    <property type="entry name" value="alpha/beta-Hydrolases"/>
    <property type="match status" value="1"/>
</dbReference>
<sequence>MRIFASNKLFFLGALARLVRCTADKCASFGAGLSIPDTKVIACSHEANGTVLPLPSTVASCGGPNLTAIITTDLCRVVLLVATSSSSEVQLEAWLPDPDAWNTRLLATGTGGIGGCIDYPTMQNGAGLGFASFGMNAGHNGSTGFDFFLNKPEVLNDFGYRSLHVEASVGRQVAEQYYASSSFKKYYAGCSTGGRQGFQNAHLYPDDFDGLLLGSPGVNWLRIVASKGILTHRIGWPNLDSPAYAAGPLDGVADGIIDEPTRHRFDPQTLACGTGLLNATLCLTPQQVSSVRTAYEPITDSGGHIVYPAFELGASTNVFSANQQNGTAKMSYTILQDFWRGAVYNDSTWTPENFSTADMDFALAANPGQVNAWDTDLSEFHGRGGKIISYHGRSDETVTSALSEWFYSDVQSNTNLTLEETRAFYRLFFIPGMHHCGGGPGAWSIGNAQKYPYDQSLLDPSHNTLLALIDWVENDKTPETLIGTKYQDDVRTVLILV</sequence>
<comment type="caution">
    <text evidence="11">The sequence shown here is derived from an EMBL/GenBank/DDBJ whole genome shotgun (WGS) entry which is preliminary data.</text>
</comment>